<feature type="region of interest" description="Disordered" evidence="1">
    <location>
        <begin position="18"/>
        <end position="41"/>
    </location>
</feature>
<gene>
    <name evidence="3" type="ORF">CHRIB12_LOCUS14149</name>
</gene>
<dbReference type="SMART" id="SM00472">
    <property type="entry name" value="MIR"/>
    <property type="match status" value="2"/>
</dbReference>
<feature type="domain" description="MIR" evidence="2">
    <location>
        <begin position="107"/>
        <end position="162"/>
    </location>
</feature>
<dbReference type="EMBL" id="CAGKOT010000032">
    <property type="protein sequence ID" value="CAB5373761.1"/>
    <property type="molecule type" value="Genomic_DNA"/>
</dbReference>
<feature type="domain" description="MIR" evidence="2">
    <location>
        <begin position="42"/>
        <end position="97"/>
    </location>
</feature>
<dbReference type="PROSITE" id="PS50919">
    <property type="entry name" value="MIR"/>
    <property type="match status" value="2"/>
</dbReference>
<name>A0A916EAW7_9GLOM</name>
<dbReference type="AlphaFoldDB" id="A0A916EAW7"/>
<sequence length="207" mass="23544">MMSSCKIFSVIIIKPRHEMGTTENSEDTSIPPGSSNSSSTTDEYIRFGSCIALQHSTTSRHLSSRSPDNKESSKGNKDQVFATRRKSENELWMVLQAYGERRRLKKGDAVPYNAQIRLGHIVSRRNLRSHPDYISPISNQQEVICHDENTSDLNDNWHIQTGATLHSHSIMLDNDDNQEVTCYGPGHEENDKWKAEHNDINDFIRSS</sequence>
<dbReference type="PANTHER" id="PTHR46809">
    <property type="entry name" value="STROMAL CELL-DERIVED FACTOR 2-LIKE PROTEIN"/>
    <property type="match status" value="1"/>
</dbReference>
<accession>A0A916EAW7</accession>
<evidence type="ECO:0000259" key="2">
    <source>
        <dbReference type="PROSITE" id="PS50919"/>
    </source>
</evidence>
<feature type="compositionally biased region" description="Basic and acidic residues" evidence="1">
    <location>
        <begin position="67"/>
        <end position="77"/>
    </location>
</feature>
<dbReference type="PANTHER" id="PTHR46809:SF2">
    <property type="entry name" value="GH21273P"/>
    <property type="match status" value="1"/>
</dbReference>
<dbReference type="CDD" id="cd23263">
    <property type="entry name" value="beta-trefoil_MIR"/>
    <property type="match status" value="1"/>
</dbReference>
<feature type="region of interest" description="Disordered" evidence="1">
    <location>
        <begin position="56"/>
        <end position="83"/>
    </location>
</feature>
<comment type="caution">
    <text evidence="3">The sequence shown here is derived from an EMBL/GenBank/DDBJ whole genome shotgun (WGS) entry which is preliminary data.</text>
</comment>
<reference evidence="3" key="1">
    <citation type="submission" date="2020-05" db="EMBL/GenBank/DDBJ databases">
        <authorList>
            <person name="Rincon C."/>
            <person name="Sanders R I."/>
            <person name="Robbins C."/>
            <person name="Chaturvedi A."/>
        </authorList>
    </citation>
    <scope>NUCLEOTIDE SEQUENCE</scope>
    <source>
        <strain evidence="3">CHB12</strain>
    </source>
</reference>
<dbReference type="Proteomes" id="UP000684084">
    <property type="component" value="Unassembled WGS sequence"/>
</dbReference>
<dbReference type="InterPro" id="IPR016093">
    <property type="entry name" value="MIR_motif"/>
</dbReference>
<dbReference type="VEuPathDB" id="FungiDB:RhiirFUN_015039"/>
<dbReference type="OrthoDB" id="5588846at2759"/>
<organism evidence="3 4">
    <name type="scientific">Rhizophagus irregularis</name>
    <dbReference type="NCBI Taxonomy" id="588596"/>
    <lineage>
        <taxon>Eukaryota</taxon>
        <taxon>Fungi</taxon>
        <taxon>Fungi incertae sedis</taxon>
        <taxon>Mucoromycota</taxon>
        <taxon>Glomeromycotina</taxon>
        <taxon>Glomeromycetes</taxon>
        <taxon>Glomerales</taxon>
        <taxon>Glomeraceae</taxon>
        <taxon>Rhizophagus</taxon>
    </lineage>
</organism>
<evidence type="ECO:0000313" key="3">
    <source>
        <dbReference type="EMBL" id="CAB5373761.1"/>
    </source>
</evidence>
<proteinExistence type="predicted"/>
<evidence type="ECO:0000313" key="4">
    <source>
        <dbReference type="Proteomes" id="UP000684084"/>
    </source>
</evidence>
<protein>
    <recommendedName>
        <fullName evidence="2">MIR domain-containing protein</fullName>
    </recommendedName>
</protein>
<evidence type="ECO:0000256" key="1">
    <source>
        <dbReference type="SAM" id="MobiDB-lite"/>
    </source>
</evidence>
<feature type="compositionally biased region" description="Low complexity" evidence="1">
    <location>
        <begin position="56"/>
        <end position="66"/>
    </location>
</feature>
<feature type="compositionally biased region" description="Low complexity" evidence="1">
    <location>
        <begin position="28"/>
        <end position="41"/>
    </location>
</feature>